<dbReference type="SUPFAM" id="SSF57362">
    <property type="entry name" value="BPTI-like"/>
    <property type="match status" value="4"/>
</dbReference>
<feature type="domain" description="BPTI/Kunitz inhibitor" evidence="6">
    <location>
        <begin position="197"/>
        <end position="247"/>
    </location>
</feature>
<sequence>MFYTLQAAIFLVVATSSEALHPDYCRLPSQAGPCRASFTRFYFDTNTQDCKEFIYGGCNGNANNFQTMAECRAACVCNLNYTNALICMPPYFQNTFNYTQASCYAAVNGACSAVKKSFPSYRDCLDTCATSACFHSPTSRLCRPAQTQYFYNMTSRVCEKFLYGGCDGNPNRFNTLEECNKQCTVPVSSYSSRSRVCSLPSASGPCLAYMPRYFYNSKTQACEPFVYGGCQGNENSFETEEECRKFCTLSDRSLGVGDGEFRARRSIESSADECLLPPDTGMCRAYIEAFYFNSTTKTCERFVYGGCDGNRNNFRSPSECYATCHHYIVNEGPTSQENISNDSDKGPTTPLPSQI</sequence>
<accession>A0A9W2Z873</accession>
<organism evidence="7 9">
    <name type="scientific">Biomphalaria glabrata</name>
    <name type="common">Bloodfluke planorb</name>
    <name type="synonym">Freshwater snail</name>
    <dbReference type="NCBI Taxonomy" id="6526"/>
    <lineage>
        <taxon>Eukaryota</taxon>
        <taxon>Metazoa</taxon>
        <taxon>Spiralia</taxon>
        <taxon>Lophotrochozoa</taxon>
        <taxon>Mollusca</taxon>
        <taxon>Gastropoda</taxon>
        <taxon>Heterobranchia</taxon>
        <taxon>Euthyneura</taxon>
        <taxon>Panpulmonata</taxon>
        <taxon>Hygrophila</taxon>
        <taxon>Lymnaeoidea</taxon>
        <taxon>Planorbidae</taxon>
        <taxon>Biomphalaria</taxon>
    </lineage>
</organism>
<dbReference type="GO" id="GO:0005615">
    <property type="term" value="C:extracellular space"/>
    <property type="evidence" value="ECO:0007669"/>
    <property type="project" value="TreeGrafter"/>
</dbReference>
<dbReference type="CDD" id="cd00109">
    <property type="entry name" value="Kunitz-type"/>
    <property type="match status" value="4"/>
</dbReference>
<name>A0A9W2Z873_BIOGL</name>
<evidence type="ECO:0000313" key="8">
    <source>
        <dbReference type="RefSeq" id="XP_055871294.1"/>
    </source>
</evidence>
<dbReference type="FunFam" id="4.10.410.10:FF:000004">
    <property type="entry name" value="Tissue factor pathway inhibitor"/>
    <property type="match status" value="1"/>
</dbReference>
<dbReference type="GO" id="GO:0004867">
    <property type="term" value="F:serine-type endopeptidase inhibitor activity"/>
    <property type="evidence" value="ECO:0007669"/>
    <property type="project" value="UniProtKB-KW"/>
</dbReference>
<dbReference type="Proteomes" id="UP001165740">
    <property type="component" value="Chromosome 17"/>
</dbReference>
<evidence type="ECO:0000256" key="2">
    <source>
        <dbReference type="ARBA" id="ARBA00022900"/>
    </source>
</evidence>
<keyword evidence="1 8" id="KW-0646">Protease inhibitor</keyword>
<dbReference type="InterPro" id="IPR050098">
    <property type="entry name" value="TFPI/VKTCI-like"/>
</dbReference>
<feature type="chain" id="PRO_5044702563" evidence="5">
    <location>
        <begin position="20"/>
        <end position="355"/>
    </location>
</feature>
<dbReference type="OMA" id="FPSEAEC"/>
<dbReference type="FunFam" id="4.10.410.10:FF:000015">
    <property type="entry name" value="WAP four-disulfide core domain 6A"/>
    <property type="match status" value="1"/>
</dbReference>
<dbReference type="RefSeq" id="XP_055871295.1">
    <property type="nucleotide sequence ID" value="XM_056015320.1"/>
</dbReference>
<evidence type="ECO:0000256" key="3">
    <source>
        <dbReference type="ARBA" id="ARBA00023157"/>
    </source>
</evidence>
<evidence type="ECO:0000256" key="1">
    <source>
        <dbReference type="ARBA" id="ARBA00022690"/>
    </source>
</evidence>
<keyword evidence="2" id="KW-0722">Serine protease inhibitor</keyword>
<dbReference type="FunFam" id="4.10.410.10:FF:000021">
    <property type="entry name" value="Serine protease inhibitor, putative"/>
    <property type="match status" value="1"/>
</dbReference>
<dbReference type="AlphaFoldDB" id="A0A9W2Z873"/>
<evidence type="ECO:0000256" key="5">
    <source>
        <dbReference type="SAM" id="SignalP"/>
    </source>
</evidence>
<dbReference type="GeneID" id="106077952"/>
<dbReference type="InterPro" id="IPR036880">
    <property type="entry name" value="Kunitz_BPTI_sf"/>
</dbReference>
<dbReference type="SMART" id="SM00131">
    <property type="entry name" value="KU"/>
    <property type="match status" value="4"/>
</dbReference>
<feature type="domain" description="BPTI/Kunitz inhibitor" evidence="6">
    <location>
        <begin position="133"/>
        <end position="183"/>
    </location>
</feature>
<dbReference type="Pfam" id="PF00014">
    <property type="entry name" value="Kunitz_BPTI"/>
    <property type="match status" value="4"/>
</dbReference>
<dbReference type="InterPro" id="IPR020901">
    <property type="entry name" value="Prtase_inh_Kunz-CS"/>
</dbReference>
<dbReference type="PROSITE" id="PS00280">
    <property type="entry name" value="BPTI_KUNITZ_1"/>
    <property type="match status" value="3"/>
</dbReference>
<keyword evidence="3" id="KW-1015">Disulfide bond</keyword>
<dbReference type="PROSITE" id="PS50279">
    <property type="entry name" value="BPTI_KUNITZ_2"/>
    <property type="match status" value="4"/>
</dbReference>
<dbReference type="RefSeq" id="XP_055871294.1">
    <property type="nucleotide sequence ID" value="XM_056015319.1"/>
</dbReference>
<protein>
    <submittedName>
        <fullName evidence="8 9">Actinia tenebrosa protease inhibitors-like isoform X2</fullName>
    </submittedName>
</protein>
<keyword evidence="5" id="KW-0732">Signal</keyword>
<dbReference type="InterPro" id="IPR002223">
    <property type="entry name" value="Kunitz_BPTI"/>
</dbReference>
<evidence type="ECO:0000259" key="6">
    <source>
        <dbReference type="PROSITE" id="PS50279"/>
    </source>
</evidence>
<feature type="signal peptide" evidence="5">
    <location>
        <begin position="1"/>
        <end position="19"/>
    </location>
</feature>
<dbReference type="Gene3D" id="4.10.410.10">
    <property type="entry name" value="Pancreatic trypsin inhibitor Kunitz domain"/>
    <property type="match status" value="4"/>
</dbReference>
<dbReference type="PANTHER" id="PTHR10083">
    <property type="entry name" value="KUNITZ-TYPE PROTEASE INHIBITOR-RELATED"/>
    <property type="match status" value="1"/>
</dbReference>
<evidence type="ECO:0000313" key="9">
    <source>
        <dbReference type="RefSeq" id="XP_055871295.1"/>
    </source>
</evidence>
<evidence type="ECO:0000313" key="7">
    <source>
        <dbReference type="Proteomes" id="UP001165740"/>
    </source>
</evidence>
<feature type="region of interest" description="Disordered" evidence="4">
    <location>
        <begin position="334"/>
        <end position="355"/>
    </location>
</feature>
<feature type="domain" description="BPTI/Kunitz inhibitor" evidence="6">
    <location>
        <begin position="274"/>
        <end position="324"/>
    </location>
</feature>
<evidence type="ECO:0000256" key="4">
    <source>
        <dbReference type="SAM" id="MobiDB-lite"/>
    </source>
</evidence>
<dbReference type="PRINTS" id="PR00759">
    <property type="entry name" value="BASICPTASE"/>
</dbReference>
<feature type="domain" description="BPTI/Kunitz inhibitor" evidence="6">
    <location>
        <begin position="25"/>
        <end position="75"/>
    </location>
</feature>
<gene>
    <name evidence="8 9" type="primary">LOC106077952</name>
</gene>
<reference evidence="8 9" key="1">
    <citation type="submission" date="2025-04" db="UniProtKB">
        <authorList>
            <consortium name="RefSeq"/>
        </authorList>
    </citation>
    <scope>IDENTIFICATION</scope>
</reference>
<proteinExistence type="predicted"/>
<dbReference type="PANTHER" id="PTHR10083:SF374">
    <property type="entry name" value="BPTI_KUNITZ INHIBITOR DOMAIN-CONTAINING PROTEIN"/>
    <property type="match status" value="1"/>
</dbReference>
<keyword evidence="7" id="KW-1185">Reference proteome</keyword>